<dbReference type="GO" id="GO:0045944">
    <property type="term" value="P:positive regulation of transcription by RNA polymerase II"/>
    <property type="evidence" value="ECO:0007669"/>
    <property type="project" value="UniProtKB-ARBA"/>
</dbReference>
<dbReference type="OrthoDB" id="2281547at2759"/>
<keyword evidence="11" id="KW-1185">Reference proteome</keyword>
<dbReference type="GO" id="GO:0016592">
    <property type="term" value="C:mediator complex"/>
    <property type="evidence" value="ECO:0007669"/>
    <property type="project" value="InterPro"/>
</dbReference>
<evidence type="ECO:0000259" key="9">
    <source>
        <dbReference type="Pfam" id="PF10744"/>
    </source>
</evidence>
<feature type="domain" description="Mediator complex subunit Med1" evidence="9">
    <location>
        <begin position="407"/>
        <end position="574"/>
    </location>
</feature>
<comment type="function">
    <text evidence="7">Component of the Mediator complex, a coactivator involved in the regulated transcription of nearly all RNA polymerase II-dependent genes. Mediator functions as a bridge to convey information from gene-specific regulatory proteins to the basal RNA polymerase II transcription machinery. Mediator is recruited to promoters by direct interactions with regulatory proteins and serves as a scaffold for the assembly of a functional preinitiation complex with RNA polymerase II and the general transcription factors.</text>
</comment>
<evidence type="ECO:0000256" key="2">
    <source>
        <dbReference type="ARBA" id="ARBA00006210"/>
    </source>
</evidence>
<reference evidence="10" key="1">
    <citation type="submission" date="2022-07" db="EMBL/GenBank/DDBJ databases">
        <title>Phylogenomic reconstructions and comparative analyses of Kickxellomycotina fungi.</title>
        <authorList>
            <person name="Reynolds N.K."/>
            <person name="Stajich J.E."/>
            <person name="Barry K."/>
            <person name="Grigoriev I.V."/>
            <person name="Crous P."/>
            <person name="Smith M.E."/>
        </authorList>
    </citation>
    <scope>NUCLEOTIDE SEQUENCE</scope>
    <source>
        <strain evidence="10">BCRC 34381</strain>
    </source>
</reference>
<protein>
    <recommendedName>
        <fullName evidence="7">Mediator of RNA polymerase II transcription subunit 1</fullName>
    </recommendedName>
    <alternativeName>
        <fullName evidence="7">Mediator complex subunit 1</fullName>
    </alternativeName>
</protein>
<evidence type="ECO:0000313" key="10">
    <source>
        <dbReference type="EMBL" id="KAJ1731707.1"/>
    </source>
</evidence>
<dbReference type="AlphaFoldDB" id="A0A9W7YEV8"/>
<sequence>MADTLDPKPATMEAIAAAVPQPPRTASDELRELQHIVGQFQGQLDTPSGVVGLHPLGEVNVEKARVAFAQACKRLREGFTAYRDTTLASWSSVAASSAAQPPSAGGDPAVAATNRVAAAMRELDGMRRVTDALHEDMTGCQTLLFDAAGDAVSRALVAGVAGPSQLLIERLGASARRLGLAHYTDAQHDADGNEMTTVTLAGSVSVVDVDIGTRADQLNVKVSYVLDMEHDSHVDALMLRRLRAGDIHGFEKLLEEMATLDKLTVAHPDASFIRSTFAVVATLAAIQKQELAALDGDLTQLLRYGSGIALPYMRHAGPSSVYFLPAAVRQGLTRQQWEALGDNTLEAAADLPGCRWLSFSWEPSSTEHFFLAESFPRHCVDAEYAVDDASGVRVVSSPHPTIHGLEMQFLEPKHPRAGGGGMDAMQLADSDDQLWLRYAVVARLEPELPACALTVRAIMAAASASAPAAGADTPGQAGDSPTASMQDSPRLLDEAPTLEQLVHSGCAAEPRTGAPFRATHSIGGRTTVAVELESPQIRAWSISRVPLANMRNVLAVVPLLRRQAVFNGLLASCF</sequence>
<gene>
    <name evidence="10" type="ORF">LPJ61_002403</name>
</gene>
<dbReference type="Pfam" id="PF10744">
    <property type="entry name" value="Med1"/>
    <property type="match status" value="2"/>
</dbReference>
<comment type="similarity">
    <text evidence="2 7">Belongs to the Mediator complex subunit 1 family.</text>
</comment>
<evidence type="ECO:0000256" key="3">
    <source>
        <dbReference type="ARBA" id="ARBA00023015"/>
    </source>
</evidence>
<evidence type="ECO:0000256" key="8">
    <source>
        <dbReference type="SAM" id="MobiDB-lite"/>
    </source>
</evidence>
<dbReference type="InterPro" id="IPR019680">
    <property type="entry name" value="Mediator_Med1"/>
</dbReference>
<evidence type="ECO:0000256" key="7">
    <source>
        <dbReference type="RuleBase" id="RU364059"/>
    </source>
</evidence>
<evidence type="ECO:0000256" key="4">
    <source>
        <dbReference type="ARBA" id="ARBA00023159"/>
    </source>
</evidence>
<name>A0A9W7YEV8_9FUNG</name>
<organism evidence="10 11">
    <name type="scientific">Coemansia biformis</name>
    <dbReference type="NCBI Taxonomy" id="1286918"/>
    <lineage>
        <taxon>Eukaryota</taxon>
        <taxon>Fungi</taxon>
        <taxon>Fungi incertae sedis</taxon>
        <taxon>Zoopagomycota</taxon>
        <taxon>Kickxellomycotina</taxon>
        <taxon>Kickxellomycetes</taxon>
        <taxon>Kickxellales</taxon>
        <taxon>Kickxellaceae</taxon>
        <taxon>Coemansia</taxon>
    </lineage>
</organism>
<comment type="subcellular location">
    <subcellularLocation>
        <location evidence="1 7">Nucleus</location>
    </subcellularLocation>
</comment>
<keyword evidence="5 7" id="KW-0804">Transcription</keyword>
<proteinExistence type="inferred from homology"/>
<feature type="domain" description="Mediator complex subunit Med1" evidence="9">
    <location>
        <begin position="166"/>
        <end position="268"/>
    </location>
</feature>
<feature type="non-terminal residue" evidence="10">
    <location>
        <position position="574"/>
    </location>
</feature>
<comment type="caution">
    <text evidence="10">The sequence shown here is derived from an EMBL/GenBank/DDBJ whole genome shotgun (WGS) entry which is preliminary data.</text>
</comment>
<dbReference type="Proteomes" id="UP001143981">
    <property type="component" value="Unassembled WGS sequence"/>
</dbReference>
<evidence type="ECO:0000313" key="11">
    <source>
        <dbReference type="Proteomes" id="UP001143981"/>
    </source>
</evidence>
<evidence type="ECO:0000256" key="5">
    <source>
        <dbReference type="ARBA" id="ARBA00023163"/>
    </source>
</evidence>
<feature type="region of interest" description="Disordered" evidence="8">
    <location>
        <begin position="468"/>
        <end position="487"/>
    </location>
</feature>
<dbReference type="GO" id="GO:0003712">
    <property type="term" value="F:transcription coregulator activity"/>
    <property type="evidence" value="ECO:0007669"/>
    <property type="project" value="InterPro"/>
</dbReference>
<accession>A0A9W7YEV8</accession>
<keyword evidence="4 7" id="KW-0010">Activator</keyword>
<keyword evidence="3 7" id="KW-0805">Transcription regulation</keyword>
<dbReference type="EMBL" id="JANBOI010000299">
    <property type="protein sequence ID" value="KAJ1731707.1"/>
    <property type="molecule type" value="Genomic_DNA"/>
</dbReference>
<keyword evidence="6 7" id="KW-0539">Nucleus</keyword>
<evidence type="ECO:0000256" key="6">
    <source>
        <dbReference type="ARBA" id="ARBA00023242"/>
    </source>
</evidence>
<evidence type="ECO:0000256" key="1">
    <source>
        <dbReference type="ARBA" id="ARBA00004123"/>
    </source>
</evidence>